<dbReference type="PROSITE" id="PS01225">
    <property type="entry name" value="CTCK_2"/>
    <property type="match status" value="1"/>
</dbReference>
<dbReference type="SMART" id="SM00041">
    <property type="entry name" value="CT"/>
    <property type="match status" value="1"/>
</dbReference>
<evidence type="ECO:0000313" key="4">
    <source>
        <dbReference type="EMBL" id="JAT32109.1"/>
    </source>
</evidence>
<accession>A0A1B6M852</accession>
<sequence>CVECCSPRRRDSSWQSADNCTSYTCDISGKQVQVITSQEQCPSLADCPIANQYQDGCCLKCNQTIQPHSLCMPEALKVNETVRLVRTELSSHGICENYEPIPNFTECQGTCDSYTVYNRLSEQHDSQCQCCQALQYSTVTVRLLCEDGFTTDKVVSVPSRCGCEACAESSVPVKTKTKPLRYTKA</sequence>
<reference evidence="4" key="1">
    <citation type="submission" date="2015-11" db="EMBL/GenBank/DDBJ databases">
        <title>De novo transcriptome assembly of four potential Pierce s Disease insect vectors from Arizona vineyards.</title>
        <authorList>
            <person name="Tassone E.E."/>
        </authorList>
    </citation>
    <scope>NUCLEOTIDE SEQUENCE</scope>
</reference>
<dbReference type="Gene3D" id="2.10.90.10">
    <property type="entry name" value="Cystine-knot cytokines"/>
    <property type="match status" value="1"/>
</dbReference>
<feature type="non-terminal residue" evidence="4">
    <location>
        <position position="1"/>
    </location>
</feature>
<dbReference type="EMBL" id="GEBQ01007868">
    <property type="protein sequence ID" value="JAT32109.1"/>
    <property type="molecule type" value="Transcribed_RNA"/>
</dbReference>
<protein>
    <recommendedName>
        <fullName evidence="3">CTCK domain-containing protein</fullName>
    </recommendedName>
</protein>
<dbReference type="InterPro" id="IPR029034">
    <property type="entry name" value="Cystine-knot_cytokine"/>
</dbReference>
<dbReference type="InterPro" id="IPR006207">
    <property type="entry name" value="Cys_knot_C"/>
</dbReference>
<name>A0A1B6M852_9HEMI</name>
<feature type="disulfide bond" evidence="2">
    <location>
        <begin position="111"/>
        <end position="163"/>
    </location>
</feature>
<evidence type="ECO:0000256" key="2">
    <source>
        <dbReference type="PROSITE-ProRule" id="PRU00039"/>
    </source>
</evidence>
<evidence type="ECO:0000256" key="1">
    <source>
        <dbReference type="ARBA" id="ARBA00023157"/>
    </source>
</evidence>
<comment type="caution">
    <text evidence="2">Lacks conserved residue(s) required for the propagation of feature annotation.</text>
</comment>
<feature type="domain" description="CTCK" evidence="3">
    <location>
        <begin position="71"/>
        <end position="167"/>
    </location>
</feature>
<feature type="disulfide bond" evidence="2">
    <location>
        <begin position="107"/>
        <end position="161"/>
    </location>
</feature>
<dbReference type="AlphaFoldDB" id="A0A1B6M852"/>
<organism evidence="4">
    <name type="scientific">Graphocephala atropunctata</name>
    <dbReference type="NCBI Taxonomy" id="36148"/>
    <lineage>
        <taxon>Eukaryota</taxon>
        <taxon>Metazoa</taxon>
        <taxon>Ecdysozoa</taxon>
        <taxon>Arthropoda</taxon>
        <taxon>Hexapoda</taxon>
        <taxon>Insecta</taxon>
        <taxon>Pterygota</taxon>
        <taxon>Neoptera</taxon>
        <taxon>Paraneoptera</taxon>
        <taxon>Hemiptera</taxon>
        <taxon>Auchenorrhyncha</taxon>
        <taxon>Membracoidea</taxon>
        <taxon>Cicadellidae</taxon>
        <taxon>Cicadellinae</taxon>
        <taxon>Cicadellini</taxon>
        <taxon>Graphocephala</taxon>
    </lineage>
</organism>
<keyword evidence="1 2" id="KW-1015">Disulfide bond</keyword>
<proteinExistence type="predicted"/>
<dbReference type="PROSITE" id="PS01185">
    <property type="entry name" value="CTCK_1"/>
    <property type="match status" value="1"/>
</dbReference>
<gene>
    <name evidence="4" type="ORF">g.45265</name>
</gene>
<evidence type="ECO:0000259" key="3">
    <source>
        <dbReference type="PROSITE" id="PS01225"/>
    </source>
</evidence>